<keyword evidence="1" id="KW-0732">Signal</keyword>
<gene>
    <name evidence="2" type="ORF">BQ4739_LOCUS11406</name>
</gene>
<protein>
    <submittedName>
        <fullName evidence="2">Uncharacterized protein</fullName>
    </submittedName>
</protein>
<dbReference type="AlphaFoldDB" id="A0A383W196"/>
<organism evidence="2 3">
    <name type="scientific">Tetradesmus obliquus</name>
    <name type="common">Green alga</name>
    <name type="synonym">Acutodesmus obliquus</name>
    <dbReference type="NCBI Taxonomy" id="3088"/>
    <lineage>
        <taxon>Eukaryota</taxon>
        <taxon>Viridiplantae</taxon>
        <taxon>Chlorophyta</taxon>
        <taxon>core chlorophytes</taxon>
        <taxon>Chlorophyceae</taxon>
        <taxon>CS clade</taxon>
        <taxon>Sphaeropleales</taxon>
        <taxon>Scenedesmaceae</taxon>
        <taxon>Tetradesmus</taxon>
    </lineage>
</organism>
<sequence length="383" mass="41579">MKRLSPLLLALGACVALTELWLPALACGVTGFTVGDNLNALSTPTFNADESYKRFAVPQVHAHFADQLTHPSLQLANSTRSTFSCIDARGDAALLGTPGGDFGELVAGIMAWFKLEQKPVNKADIKKLFDAFMERVARPSRPLYFHTDDSRLRQLFVALKNKGLQPAPSKLPDVAPTNSTAAAMWLDELVKPSFQGCGHIRLQLKPEFTPQYSVKLSGNNTMNCEGVPAADCIDAAEVVTEVLTLFYKYWWFTPLGSPERRKVQYVVAVGPLIGTAISIVSSTNNSGACHFMHPLLLPNKGGSTLFVYHAQAVQQMRAMAVRAGGFTTASKHAKLADLWNKVAELQLGATVKHLSSASDIGVFPVTVNMTSSNPNGFGRRMRM</sequence>
<evidence type="ECO:0000256" key="1">
    <source>
        <dbReference type="SAM" id="SignalP"/>
    </source>
</evidence>
<feature type="chain" id="PRO_5016904444" evidence="1">
    <location>
        <begin position="27"/>
        <end position="383"/>
    </location>
</feature>
<evidence type="ECO:0000313" key="3">
    <source>
        <dbReference type="Proteomes" id="UP000256970"/>
    </source>
</evidence>
<proteinExistence type="predicted"/>
<evidence type="ECO:0000313" key="2">
    <source>
        <dbReference type="EMBL" id="SZX71271.1"/>
    </source>
</evidence>
<feature type="signal peptide" evidence="1">
    <location>
        <begin position="1"/>
        <end position="26"/>
    </location>
</feature>
<name>A0A383W196_TETOB</name>
<accession>A0A383W196</accession>
<dbReference type="EMBL" id="FNXT01001043">
    <property type="protein sequence ID" value="SZX71271.1"/>
    <property type="molecule type" value="Genomic_DNA"/>
</dbReference>
<reference evidence="2 3" key="1">
    <citation type="submission" date="2016-10" db="EMBL/GenBank/DDBJ databases">
        <authorList>
            <person name="Cai Z."/>
        </authorList>
    </citation>
    <scope>NUCLEOTIDE SEQUENCE [LARGE SCALE GENOMIC DNA]</scope>
</reference>
<dbReference type="Proteomes" id="UP000256970">
    <property type="component" value="Unassembled WGS sequence"/>
</dbReference>
<keyword evidence="3" id="KW-1185">Reference proteome</keyword>